<evidence type="ECO:0000259" key="2">
    <source>
        <dbReference type="Pfam" id="PF20171"/>
    </source>
</evidence>
<reference evidence="3" key="1">
    <citation type="submission" date="2020-09" db="EMBL/GenBank/DDBJ databases">
        <title>Nocardioides sp. strain MJB4 16S ribosomal RNA gene Genome sequencing and assembly.</title>
        <authorList>
            <person name="Kim I."/>
        </authorList>
    </citation>
    <scope>NUCLEOTIDE SEQUENCE</scope>
    <source>
        <strain evidence="3">MJB4</strain>
    </source>
</reference>
<dbReference type="Pfam" id="PF10128">
    <property type="entry name" value="OpcA_G6PD_assem"/>
    <property type="match status" value="1"/>
</dbReference>
<dbReference type="RefSeq" id="WP_192142030.1">
    <property type="nucleotide sequence ID" value="NZ_JACYXZ010000002.1"/>
</dbReference>
<dbReference type="PANTHER" id="PTHR38658:SF1">
    <property type="entry name" value="OXPP CYCLE PROTEIN OPCA-RELATED"/>
    <property type="match status" value="1"/>
</dbReference>
<dbReference type="InterPro" id="IPR004555">
    <property type="entry name" value="G6PDH_assembly_OpcA"/>
</dbReference>
<dbReference type="InterPro" id="IPR046802">
    <property type="entry name" value="OpcA_G6PD_C"/>
</dbReference>
<evidence type="ECO:0000313" key="4">
    <source>
        <dbReference type="Proteomes" id="UP000616839"/>
    </source>
</evidence>
<proteinExistence type="predicted"/>
<sequence>MTELSDVTSAEIAAELVRARTRAGSPVMGMVLTLVVVTDEDGAEAAMDAARAASREHPARLLGVVLGDGRGRGHVDAHVRTGTGGSGEVALIRLRGEVVRHASSVVLPLLLPDAPVAVWWPADAPADPAADPLGALGQRRITDAAAATRRRTTVLRTQCGAYSPGDTDLAWTRLTRWRALLAASLDLHPGRVRSARVGAEAHSPSADLLAAWLELRLKITVERVTTSGPGITETSLTLADGEVRITRPGGGLATLSSPGRPDQSVALPRRELPDLLGEELRRLDEDEVYAALARRVGSRRRRT</sequence>
<dbReference type="Pfam" id="PF20171">
    <property type="entry name" value="OpcA_G6PD_C"/>
    <property type="match status" value="1"/>
</dbReference>
<evidence type="ECO:0000259" key="1">
    <source>
        <dbReference type="Pfam" id="PF10128"/>
    </source>
</evidence>
<dbReference type="PANTHER" id="PTHR38658">
    <property type="entry name" value="OXPP CYCLE PROTEIN OPCA-RELATED"/>
    <property type="match status" value="1"/>
</dbReference>
<comment type="caution">
    <text evidence="3">The sequence shown here is derived from an EMBL/GenBank/DDBJ whole genome shotgun (WGS) entry which is preliminary data.</text>
</comment>
<organism evidence="3 4">
    <name type="scientific">Nocardioides donggukensis</name>
    <dbReference type="NCBI Taxonomy" id="2774019"/>
    <lineage>
        <taxon>Bacteria</taxon>
        <taxon>Bacillati</taxon>
        <taxon>Actinomycetota</taxon>
        <taxon>Actinomycetes</taxon>
        <taxon>Propionibacteriales</taxon>
        <taxon>Nocardioidaceae</taxon>
        <taxon>Nocardioides</taxon>
    </lineage>
</organism>
<protein>
    <submittedName>
        <fullName evidence="3">Glucose-6-phosphate dehydrogenase assembly protein OpcA</fullName>
    </submittedName>
</protein>
<feature type="domain" description="Glucose-6-phosphate dehydrogenase assembly protein OpcA C-terminal" evidence="2">
    <location>
        <begin position="164"/>
        <end position="291"/>
    </location>
</feature>
<accession>A0A927K3Z1</accession>
<gene>
    <name evidence="3" type="ORF">IE331_07055</name>
</gene>
<dbReference type="EMBL" id="JACYXZ010000002">
    <property type="protein sequence ID" value="MBD8869376.1"/>
    <property type="molecule type" value="Genomic_DNA"/>
</dbReference>
<dbReference type="AlphaFoldDB" id="A0A927K3Z1"/>
<dbReference type="InterPro" id="IPR046801">
    <property type="entry name" value="OpcA_G6PD_N"/>
</dbReference>
<feature type="domain" description="Glucose-6-phosphate dehydrogenase assembly protein OpcA N-terminal" evidence="1">
    <location>
        <begin position="50"/>
        <end position="155"/>
    </location>
</feature>
<name>A0A927K3Z1_9ACTN</name>
<evidence type="ECO:0000313" key="3">
    <source>
        <dbReference type="EMBL" id="MBD8869376.1"/>
    </source>
</evidence>
<dbReference type="Proteomes" id="UP000616839">
    <property type="component" value="Unassembled WGS sequence"/>
</dbReference>
<keyword evidence="4" id="KW-1185">Reference proteome</keyword>